<dbReference type="GO" id="GO:0030992">
    <property type="term" value="C:intraciliary transport particle B"/>
    <property type="evidence" value="ECO:0007669"/>
    <property type="project" value="TreeGrafter"/>
</dbReference>
<reference evidence="7" key="1">
    <citation type="submission" date="2021-01" db="EMBL/GenBank/DDBJ databases">
        <authorList>
            <person name="Corre E."/>
            <person name="Pelletier E."/>
            <person name="Niang G."/>
            <person name="Scheremetjew M."/>
            <person name="Finn R."/>
            <person name="Kale V."/>
            <person name="Holt S."/>
            <person name="Cochrane G."/>
            <person name="Meng A."/>
            <person name="Brown T."/>
            <person name="Cohen L."/>
        </authorList>
    </citation>
    <scope>NUCLEOTIDE SEQUENCE</scope>
    <source>
        <strain evidence="7">CCMP1320</strain>
    </source>
</reference>
<dbReference type="Pfam" id="PF10498">
    <property type="entry name" value="IFT57"/>
    <property type="match status" value="1"/>
</dbReference>
<accession>A0A7S3QRN6</accession>
<dbReference type="InterPro" id="IPR019530">
    <property type="entry name" value="Intra-flagellar_transport_57"/>
</dbReference>
<feature type="region of interest" description="Disordered" evidence="6">
    <location>
        <begin position="1"/>
        <end position="72"/>
    </location>
</feature>
<keyword evidence="5" id="KW-0175">Coiled coil</keyword>
<proteinExistence type="inferred from homology"/>
<evidence type="ECO:0000256" key="1">
    <source>
        <dbReference type="ARBA" id="ARBA00004138"/>
    </source>
</evidence>
<dbReference type="GO" id="GO:0042073">
    <property type="term" value="P:intraciliary transport"/>
    <property type="evidence" value="ECO:0007669"/>
    <property type="project" value="TreeGrafter"/>
</dbReference>
<evidence type="ECO:0000313" key="7">
    <source>
        <dbReference type="EMBL" id="CAE0490826.1"/>
    </source>
</evidence>
<feature type="compositionally biased region" description="Basic and acidic residues" evidence="6">
    <location>
        <begin position="1"/>
        <end position="17"/>
    </location>
</feature>
<dbReference type="EMBL" id="HBIP01010546">
    <property type="protein sequence ID" value="CAE0490826.1"/>
    <property type="molecule type" value="Transcribed_RNA"/>
</dbReference>
<dbReference type="PANTHER" id="PTHR16011:SF0">
    <property type="entry name" value="INTRAFLAGELLAR TRANSPORT PROTEIN 57 HOMOLOG"/>
    <property type="match status" value="1"/>
</dbReference>
<comment type="subcellular location">
    <subcellularLocation>
        <location evidence="1">Cell projection</location>
        <location evidence="1">Cilium</location>
    </subcellularLocation>
</comment>
<evidence type="ECO:0000256" key="6">
    <source>
        <dbReference type="SAM" id="MobiDB-lite"/>
    </source>
</evidence>
<keyword evidence="4" id="KW-0966">Cell projection</keyword>
<keyword evidence="3" id="KW-0969">Cilium</keyword>
<comment type="similarity">
    <text evidence="2">Belongs to the IFT57 family.</text>
</comment>
<feature type="region of interest" description="Disordered" evidence="6">
    <location>
        <begin position="220"/>
        <end position="246"/>
    </location>
</feature>
<dbReference type="PANTHER" id="PTHR16011">
    <property type="entry name" value="IFT57/HIPPI"/>
    <property type="match status" value="1"/>
</dbReference>
<organism evidence="7">
    <name type="scientific">Dunaliella tertiolecta</name>
    <name type="common">Green alga</name>
    <dbReference type="NCBI Taxonomy" id="3047"/>
    <lineage>
        <taxon>Eukaryota</taxon>
        <taxon>Viridiplantae</taxon>
        <taxon>Chlorophyta</taxon>
        <taxon>core chlorophytes</taxon>
        <taxon>Chlorophyceae</taxon>
        <taxon>CS clade</taxon>
        <taxon>Chlamydomonadales</taxon>
        <taxon>Dunaliellaceae</taxon>
        <taxon>Dunaliella</taxon>
    </lineage>
</organism>
<evidence type="ECO:0000256" key="5">
    <source>
        <dbReference type="SAM" id="Coils"/>
    </source>
</evidence>
<name>A0A7S3QRN6_DUNTE</name>
<dbReference type="GO" id="GO:0005794">
    <property type="term" value="C:Golgi apparatus"/>
    <property type="evidence" value="ECO:0007669"/>
    <property type="project" value="TreeGrafter"/>
</dbReference>
<evidence type="ECO:0000256" key="3">
    <source>
        <dbReference type="ARBA" id="ARBA00023069"/>
    </source>
</evidence>
<evidence type="ECO:0000256" key="2">
    <source>
        <dbReference type="ARBA" id="ARBA00009415"/>
    </source>
</evidence>
<dbReference type="GO" id="GO:1905515">
    <property type="term" value="P:non-motile cilium assembly"/>
    <property type="evidence" value="ECO:0007669"/>
    <property type="project" value="TreeGrafter"/>
</dbReference>
<dbReference type="Gene3D" id="1.10.287.1490">
    <property type="match status" value="1"/>
</dbReference>
<sequence>MSEAQEERPREKKERRPSSSGSRRSKRPPAEESAAPTLLDGIANGVNANHEEAPPPAPPALGPQTPSRGAVPVGRSLEISTTADVCMEALVDKLKLLDYEKEFCRKKKPYRKPVNRLYFAVPDNSTSGNTQFFYFTCLATWLINLVGIELPMPKEFDDPNATCANILSSCKKLGFASPAYHPSKLTQGHGREICGVLDGLVDYVLERRNFTYKRPMHLPDTYGGADENDVDDEEAAAAGEQEEQATSFELPKYLEEDEEEAFMQTAADLGHTFKGGEGMGTLRGQTEDKALVASKVDPTAWRMEVERVAPRLRITLNANAKDWRSHLEEVQSHCKDISMSWPDSRAALERLRGELELSLDKLVTREKFLNDQFDTLMSQYRAARSQMQGVQAQYNARTEAISDRNSELHRITEQLAEMKAIMDSYSTNIADATPVMRIKGAIKKLQEELAEAEVRIGVVSHTLLQLSIKNKRLLQSHPTGPMPSDEED</sequence>
<protein>
    <recommendedName>
        <fullName evidence="8">Intraflagellar transport protein 57</fullName>
    </recommendedName>
</protein>
<dbReference type="GO" id="GO:0005815">
    <property type="term" value="C:microtubule organizing center"/>
    <property type="evidence" value="ECO:0007669"/>
    <property type="project" value="TreeGrafter"/>
</dbReference>
<gene>
    <name evidence="7" type="ORF">DTER00134_LOCUS5899</name>
</gene>
<feature type="compositionally biased region" description="Acidic residues" evidence="6">
    <location>
        <begin position="226"/>
        <end position="243"/>
    </location>
</feature>
<dbReference type="AlphaFoldDB" id="A0A7S3QRN6"/>
<dbReference type="GO" id="GO:0005929">
    <property type="term" value="C:cilium"/>
    <property type="evidence" value="ECO:0007669"/>
    <property type="project" value="UniProtKB-SubCell"/>
</dbReference>
<evidence type="ECO:0000256" key="4">
    <source>
        <dbReference type="ARBA" id="ARBA00023273"/>
    </source>
</evidence>
<evidence type="ECO:0008006" key="8">
    <source>
        <dbReference type="Google" id="ProtNLM"/>
    </source>
</evidence>
<feature type="coiled-coil region" evidence="5">
    <location>
        <begin position="435"/>
        <end position="462"/>
    </location>
</feature>